<evidence type="ECO:0000256" key="8">
    <source>
        <dbReference type="SAM" id="MobiDB-lite"/>
    </source>
</evidence>
<evidence type="ECO:0000256" key="9">
    <source>
        <dbReference type="SAM" id="Phobius"/>
    </source>
</evidence>
<sequence length="422" mass="49385">MILQTEVLDRTQQFVESLLNRQLPAHFTYHNLKHTKEVVAAAQVIGTRSQLSEHDLETVLLAAWLHDTGYCFRIREHEEESIRLAKEILTEQQVEEVRLNQVVGCIAATRYPQQPQNILEEVLCDADMYHTASEEYMERAEQLRHEIMEISKCVISRREWAQNNREFLKNHRFFTEFGQTEMEVAKQKNAKKLKKMLKEMEEDYSEFPMDVEETYKQINRIDKDREKEKDKEKQEKKKDKKKKDPNTPVRGIETMFRTMSANHLELSSIADNKANIMISINSIILSIIVSVLGRKLEEYPNFTIPTLILTLVCLGTIIFAVLATRPNVTSGIFTKEDVYKKRTNLLFFGNFHSMKLDDYEWGIKEMMKDSDYLYGSMIRDNYFLGKVLGKKYRLLRIAYTIFMFGLVVAILSYGVAIVFFPV</sequence>
<dbReference type="KEGG" id="rhoz:GXP67_07360"/>
<evidence type="ECO:0000256" key="6">
    <source>
        <dbReference type="ARBA" id="ARBA00023118"/>
    </source>
</evidence>
<dbReference type="GO" id="GO:0051607">
    <property type="term" value="P:defense response to virus"/>
    <property type="evidence" value="ECO:0007669"/>
    <property type="project" value="UniProtKB-KW"/>
</dbReference>
<feature type="domain" description="HD/PDEase" evidence="10">
    <location>
        <begin position="27"/>
        <end position="141"/>
    </location>
</feature>
<feature type="transmembrane region" description="Helical" evidence="9">
    <location>
        <begin position="304"/>
        <end position="323"/>
    </location>
</feature>
<dbReference type="AlphaFoldDB" id="A0A6C0GEU2"/>
<keyword evidence="2" id="KW-1003">Cell membrane</keyword>
<organism evidence="11 12">
    <name type="scientific">Rhodocytophaga rosea</name>
    <dbReference type="NCBI Taxonomy" id="2704465"/>
    <lineage>
        <taxon>Bacteria</taxon>
        <taxon>Pseudomonadati</taxon>
        <taxon>Bacteroidota</taxon>
        <taxon>Cytophagia</taxon>
        <taxon>Cytophagales</taxon>
        <taxon>Rhodocytophagaceae</taxon>
        <taxon>Rhodocytophaga</taxon>
    </lineage>
</organism>
<feature type="region of interest" description="Disordered" evidence="8">
    <location>
        <begin position="218"/>
        <end position="251"/>
    </location>
</feature>
<protein>
    <submittedName>
        <fullName evidence="11">HD domain-containing protein</fullName>
    </submittedName>
</protein>
<dbReference type="Gene3D" id="1.10.3210.10">
    <property type="entry name" value="Hypothetical protein af1432"/>
    <property type="match status" value="1"/>
</dbReference>
<feature type="transmembrane region" description="Helical" evidence="9">
    <location>
        <begin position="397"/>
        <end position="420"/>
    </location>
</feature>
<proteinExistence type="predicted"/>
<dbReference type="InterPro" id="IPR006674">
    <property type="entry name" value="HD_domain"/>
</dbReference>
<reference evidence="11 12" key="1">
    <citation type="submission" date="2020-01" db="EMBL/GenBank/DDBJ databases">
        <authorList>
            <person name="Kim M.K."/>
        </authorList>
    </citation>
    <scope>NUCLEOTIDE SEQUENCE [LARGE SCALE GENOMIC DNA]</scope>
    <source>
        <strain evidence="11 12">172606-1</strain>
    </source>
</reference>
<dbReference type="InterPro" id="IPR003607">
    <property type="entry name" value="HD/PDEase_dom"/>
</dbReference>
<dbReference type="Pfam" id="PF01966">
    <property type="entry name" value="HD"/>
    <property type="match status" value="1"/>
</dbReference>
<dbReference type="GO" id="GO:0005886">
    <property type="term" value="C:plasma membrane"/>
    <property type="evidence" value="ECO:0007669"/>
    <property type="project" value="UniProtKB-SubCell"/>
</dbReference>
<evidence type="ECO:0000256" key="4">
    <source>
        <dbReference type="ARBA" id="ARBA00022741"/>
    </source>
</evidence>
<feature type="compositionally biased region" description="Basic and acidic residues" evidence="8">
    <location>
        <begin position="218"/>
        <end position="245"/>
    </location>
</feature>
<evidence type="ECO:0000256" key="1">
    <source>
        <dbReference type="ARBA" id="ARBA00004236"/>
    </source>
</evidence>
<keyword evidence="7 9" id="KW-0472">Membrane</keyword>
<dbReference type="GO" id="GO:0000166">
    <property type="term" value="F:nucleotide binding"/>
    <property type="evidence" value="ECO:0007669"/>
    <property type="project" value="UniProtKB-KW"/>
</dbReference>
<keyword evidence="5 9" id="KW-1133">Transmembrane helix</keyword>
<dbReference type="CDD" id="cd00077">
    <property type="entry name" value="HDc"/>
    <property type="match status" value="1"/>
</dbReference>
<name>A0A6C0GEU2_9BACT</name>
<evidence type="ECO:0000256" key="3">
    <source>
        <dbReference type="ARBA" id="ARBA00022692"/>
    </source>
</evidence>
<evidence type="ECO:0000313" key="11">
    <source>
        <dbReference type="EMBL" id="QHT66486.1"/>
    </source>
</evidence>
<dbReference type="Pfam" id="PF18967">
    <property type="entry name" value="PycTM"/>
    <property type="match status" value="1"/>
</dbReference>
<dbReference type="SMART" id="SM00471">
    <property type="entry name" value="HDc"/>
    <property type="match status" value="1"/>
</dbReference>
<dbReference type="InterPro" id="IPR043760">
    <property type="entry name" value="PycTM_dom"/>
</dbReference>
<evidence type="ECO:0000259" key="10">
    <source>
        <dbReference type="SMART" id="SM00471"/>
    </source>
</evidence>
<keyword evidence="3 9" id="KW-0812">Transmembrane</keyword>
<keyword evidence="4" id="KW-0547">Nucleotide-binding</keyword>
<accession>A0A6C0GEU2</accession>
<keyword evidence="12" id="KW-1185">Reference proteome</keyword>
<evidence type="ECO:0000256" key="2">
    <source>
        <dbReference type="ARBA" id="ARBA00022475"/>
    </source>
</evidence>
<evidence type="ECO:0000256" key="7">
    <source>
        <dbReference type="ARBA" id="ARBA00023136"/>
    </source>
</evidence>
<dbReference type="SUPFAM" id="SSF109604">
    <property type="entry name" value="HD-domain/PDEase-like"/>
    <property type="match status" value="1"/>
</dbReference>
<gene>
    <name evidence="11" type="ORF">GXP67_07360</name>
</gene>
<dbReference type="EMBL" id="CP048222">
    <property type="protein sequence ID" value="QHT66486.1"/>
    <property type="molecule type" value="Genomic_DNA"/>
</dbReference>
<evidence type="ECO:0000313" key="12">
    <source>
        <dbReference type="Proteomes" id="UP000480178"/>
    </source>
</evidence>
<keyword evidence="6" id="KW-0051">Antiviral defense</keyword>
<evidence type="ECO:0000256" key="5">
    <source>
        <dbReference type="ARBA" id="ARBA00022989"/>
    </source>
</evidence>
<dbReference type="Proteomes" id="UP000480178">
    <property type="component" value="Chromosome"/>
</dbReference>
<dbReference type="RefSeq" id="WP_162442540.1">
    <property type="nucleotide sequence ID" value="NZ_CP048222.1"/>
</dbReference>
<comment type="subcellular location">
    <subcellularLocation>
        <location evidence="1">Cell membrane</location>
    </subcellularLocation>
</comment>